<dbReference type="AlphaFoldDB" id="I0IKK7"/>
<evidence type="ECO:0000313" key="1">
    <source>
        <dbReference type="EMBL" id="BAM05806.1"/>
    </source>
</evidence>
<proteinExistence type="predicted"/>
<keyword evidence="2" id="KW-1185">Reference proteome</keyword>
<dbReference type="SUPFAM" id="SSF46689">
    <property type="entry name" value="Homeodomain-like"/>
    <property type="match status" value="1"/>
</dbReference>
<dbReference type="STRING" id="1162668.LFE_0077"/>
<dbReference type="InterPro" id="IPR009057">
    <property type="entry name" value="Homeodomain-like_sf"/>
</dbReference>
<dbReference type="PATRIC" id="fig|1162668.3.peg.89"/>
<name>I0IKK7_LEPFC</name>
<reference evidence="2" key="2">
    <citation type="submission" date="2012-03" db="EMBL/GenBank/DDBJ databases">
        <title>The complete genome sequence of the pioneer microbe on fresh volcanic deposit, Leptospirillum ferrooxidans strain C2-3.</title>
        <authorList>
            <person name="Fujimura R."/>
            <person name="Sato Y."/>
            <person name="Nishizawa T."/>
            <person name="Nanba K."/>
            <person name="Oshima K."/>
            <person name="Hattori M."/>
            <person name="Kamijo T."/>
            <person name="Ohta H."/>
        </authorList>
    </citation>
    <scope>NUCLEOTIDE SEQUENCE [LARGE SCALE GENOMIC DNA]</scope>
    <source>
        <strain evidence="2">C2-3</strain>
    </source>
</reference>
<dbReference type="Proteomes" id="UP000007382">
    <property type="component" value="Chromosome"/>
</dbReference>
<dbReference type="HOGENOM" id="CLU_121441_1_0_0"/>
<evidence type="ECO:0008006" key="3">
    <source>
        <dbReference type="Google" id="ProtNLM"/>
    </source>
</evidence>
<dbReference type="KEGG" id="lfc:LFE_0077"/>
<accession>I0IKK7</accession>
<protein>
    <recommendedName>
        <fullName evidence="3">Transposase</fullName>
    </recommendedName>
</protein>
<dbReference type="eggNOG" id="COG2963">
    <property type="taxonomic scope" value="Bacteria"/>
</dbReference>
<evidence type="ECO:0000313" key="2">
    <source>
        <dbReference type="Proteomes" id="UP000007382"/>
    </source>
</evidence>
<reference evidence="1 2" key="1">
    <citation type="journal article" date="2012" name="J. Bacteriol.">
        <title>Complete Genome Sequence of Leptospirillum ferrooxidans Strain C2-3, Isolated from a Fresh Volcanic Ash Deposit on the Island of Miyake, Japan.</title>
        <authorList>
            <person name="Fujimura R."/>
            <person name="Sato Y."/>
            <person name="Nishizawa T."/>
            <person name="Oshima K."/>
            <person name="Kim S.-W."/>
            <person name="Hattori M."/>
            <person name="Kamijo T."/>
            <person name="Ohta H."/>
        </authorList>
    </citation>
    <scope>NUCLEOTIDE SEQUENCE [LARGE SCALE GENOMIC DNA]</scope>
    <source>
        <strain evidence="1 2">C2-3</strain>
    </source>
</reference>
<organism evidence="1 2">
    <name type="scientific">Leptospirillum ferrooxidans (strain C2-3)</name>
    <dbReference type="NCBI Taxonomy" id="1162668"/>
    <lineage>
        <taxon>Bacteria</taxon>
        <taxon>Pseudomonadati</taxon>
        <taxon>Nitrospirota</taxon>
        <taxon>Nitrospiria</taxon>
        <taxon>Nitrospirales</taxon>
        <taxon>Nitrospiraceae</taxon>
        <taxon>Leptospirillum</taxon>
    </lineage>
</organism>
<sequence>MMGKQYAVGFNESVLKNILPPNNGYIPEISRETGVPVGTLYTWRTKYRSRIPEHGNGKENESSSLSSEEKMSILLEKMVLNEVERGEYWRRKGLYPEQIEAWKKTVLEGLSSPSERASR</sequence>
<gene>
    <name evidence="1" type="ordered locus">LFE_0077</name>
</gene>
<dbReference type="EMBL" id="AP012342">
    <property type="protein sequence ID" value="BAM05806.1"/>
    <property type="molecule type" value="Genomic_DNA"/>
</dbReference>